<evidence type="ECO:0000256" key="1">
    <source>
        <dbReference type="SAM" id="MobiDB-lite"/>
    </source>
</evidence>
<sequence length="209" mass="22608">MLPAGSLKPRRSENKELVSASVSAESRSSRDLRAWLRDGAQRPTLLRSPCDCGYRSPEKSLYSDKESGAVQRRAGAFLRSGAGSAQSTVTAALLTQLAEQRVYTRWGRPDREAGARSVHTAESAKRASVKHRAAPSLSLSGSPAVIGPEREQWSSAPLVPRSHGSLKRRPADVQLNGCFGFCLIASHRRKSVFPSKSTAKATGPDEIKR</sequence>
<feature type="compositionally biased region" description="Low complexity" evidence="1">
    <location>
        <begin position="134"/>
        <end position="144"/>
    </location>
</feature>
<protein>
    <submittedName>
        <fullName evidence="2">Uncharacterized protein</fullName>
    </submittedName>
</protein>
<accession>A0AAD7T232</accession>
<feature type="region of interest" description="Disordered" evidence="1">
    <location>
        <begin position="110"/>
        <end position="145"/>
    </location>
</feature>
<keyword evidence="3" id="KW-1185">Reference proteome</keyword>
<comment type="caution">
    <text evidence="2">The sequence shown here is derived from an EMBL/GenBank/DDBJ whole genome shotgun (WGS) entry which is preliminary data.</text>
</comment>
<reference evidence="2" key="1">
    <citation type="journal article" date="2023" name="Science">
        <title>Genome structures resolve the early diversification of teleost fishes.</title>
        <authorList>
            <person name="Parey E."/>
            <person name="Louis A."/>
            <person name="Montfort J."/>
            <person name="Bouchez O."/>
            <person name="Roques C."/>
            <person name="Iampietro C."/>
            <person name="Lluch J."/>
            <person name="Castinel A."/>
            <person name="Donnadieu C."/>
            <person name="Desvignes T."/>
            <person name="Floi Bucao C."/>
            <person name="Jouanno E."/>
            <person name="Wen M."/>
            <person name="Mejri S."/>
            <person name="Dirks R."/>
            <person name="Jansen H."/>
            <person name="Henkel C."/>
            <person name="Chen W.J."/>
            <person name="Zahm M."/>
            <person name="Cabau C."/>
            <person name="Klopp C."/>
            <person name="Thompson A.W."/>
            <person name="Robinson-Rechavi M."/>
            <person name="Braasch I."/>
            <person name="Lecointre G."/>
            <person name="Bobe J."/>
            <person name="Postlethwait J.H."/>
            <person name="Berthelot C."/>
            <person name="Roest Crollius H."/>
            <person name="Guiguen Y."/>
        </authorList>
    </citation>
    <scope>NUCLEOTIDE SEQUENCE</scope>
    <source>
        <strain evidence="2">NC1722</strain>
    </source>
</reference>
<feature type="region of interest" description="Disordered" evidence="1">
    <location>
        <begin position="1"/>
        <end position="31"/>
    </location>
</feature>
<dbReference type="EMBL" id="JAINUG010000017">
    <property type="protein sequence ID" value="KAJ8413042.1"/>
    <property type="molecule type" value="Genomic_DNA"/>
</dbReference>
<dbReference type="AlphaFoldDB" id="A0AAD7T232"/>
<organism evidence="2 3">
    <name type="scientific">Aldrovandia affinis</name>
    <dbReference type="NCBI Taxonomy" id="143900"/>
    <lineage>
        <taxon>Eukaryota</taxon>
        <taxon>Metazoa</taxon>
        <taxon>Chordata</taxon>
        <taxon>Craniata</taxon>
        <taxon>Vertebrata</taxon>
        <taxon>Euteleostomi</taxon>
        <taxon>Actinopterygii</taxon>
        <taxon>Neopterygii</taxon>
        <taxon>Teleostei</taxon>
        <taxon>Notacanthiformes</taxon>
        <taxon>Halosauridae</taxon>
        <taxon>Aldrovandia</taxon>
    </lineage>
</organism>
<name>A0AAD7T232_9TELE</name>
<evidence type="ECO:0000313" key="3">
    <source>
        <dbReference type="Proteomes" id="UP001221898"/>
    </source>
</evidence>
<gene>
    <name evidence="2" type="ORF">AAFF_G00106240</name>
</gene>
<evidence type="ECO:0000313" key="2">
    <source>
        <dbReference type="EMBL" id="KAJ8413042.1"/>
    </source>
</evidence>
<dbReference type="Proteomes" id="UP001221898">
    <property type="component" value="Unassembled WGS sequence"/>
</dbReference>
<proteinExistence type="predicted"/>
<feature type="compositionally biased region" description="Low complexity" evidence="1">
    <location>
        <begin position="17"/>
        <end position="26"/>
    </location>
</feature>